<dbReference type="SMART" id="SM00823">
    <property type="entry name" value="PKS_PP"/>
    <property type="match status" value="1"/>
</dbReference>
<dbReference type="Gene3D" id="3.30.300.30">
    <property type="match status" value="1"/>
</dbReference>
<evidence type="ECO:0000313" key="6">
    <source>
        <dbReference type="EMBL" id="MDG3013827.1"/>
    </source>
</evidence>
<dbReference type="InterPro" id="IPR006162">
    <property type="entry name" value="Ppantetheine_attach_site"/>
</dbReference>
<dbReference type="GO" id="GO:0031177">
    <property type="term" value="F:phosphopantetheine binding"/>
    <property type="evidence" value="ECO:0007669"/>
    <property type="project" value="InterPro"/>
</dbReference>
<dbReference type="Gene3D" id="3.30.559.30">
    <property type="entry name" value="Nonribosomal peptide synthetase, condensation domain"/>
    <property type="match status" value="2"/>
</dbReference>
<accession>A0A9X4M063</accession>
<dbReference type="NCBIfam" id="TIGR01733">
    <property type="entry name" value="AA-adenyl-dom"/>
    <property type="match status" value="1"/>
</dbReference>
<dbReference type="InterPro" id="IPR023213">
    <property type="entry name" value="CAT-like_dom_sf"/>
</dbReference>
<dbReference type="PROSITE" id="PS50075">
    <property type="entry name" value="CARRIER"/>
    <property type="match status" value="1"/>
</dbReference>
<dbReference type="GO" id="GO:0005737">
    <property type="term" value="C:cytoplasm"/>
    <property type="evidence" value="ECO:0007669"/>
    <property type="project" value="TreeGrafter"/>
</dbReference>
<dbReference type="Gene3D" id="1.10.1200.10">
    <property type="entry name" value="ACP-like"/>
    <property type="match status" value="1"/>
</dbReference>
<dbReference type="InterPro" id="IPR036736">
    <property type="entry name" value="ACP-like_sf"/>
</dbReference>
<dbReference type="SUPFAM" id="SSF56801">
    <property type="entry name" value="Acetyl-CoA synthetase-like"/>
    <property type="match status" value="1"/>
</dbReference>
<dbReference type="Pfam" id="PF00501">
    <property type="entry name" value="AMP-binding"/>
    <property type="match status" value="1"/>
</dbReference>
<dbReference type="Pfam" id="PF00668">
    <property type="entry name" value="Condensation"/>
    <property type="match status" value="2"/>
</dbReference>
<keyword evidence="7" id="KW-1185">Reference proteome</keyword>
<comment type="cofactor">
    <cofactor evidence="1">
        <name>pantetheine 4'-phosphate</name>
        <dbReference type="ChEBI" id="CHEBI:47942"/>
    </cofactor>
</comment>
<dbReference type="InterPro" id="IPR045851">
    <property type="entry name" value="AMP-bd_C_sf"/>
</dbReference>
<reference evidence="6" key="1">
    <citation type="submission" date="2022-08" db="EMBL/GenBank/DDBJ databases">
        <title>Genome analysis of Corynebacteriales strain.</title>
        <authorList>
            <person name="Lee S.D."/>
        </authorList>
    </citation>
    <scope>NUCLEOTIDE SEQUENCE</scope>
    <source>
        <strain evidence="6">D3-21</strain>
    </source>
</reference>
<dbReference type="PANTHER" id="PTHR45527:SF1">
    <property type="entry name" value="FATTY ACID SYNTHASE"/>
    <property type="match status" value="1"/>
</dbReference>
<evidence type="ECO:0000256" key="2">
    <source>
        <dbReference type="ARBA" id="ARBA00022450"/>
    </source>
</evidence>
<dbReference type="PROSITE" id="PS00012">
    <property type="entry name" value="PHOSPHOPANTETHEINE"/>
    <property type="match status" value="1"/>
</dbReference>
<dbReference type="GO" id="GO:0003824">
    <property type="term" value="F:catalytic activity"/>
    <property type="evidence" value="ECO:0007669"/>
    <property type="project" value="InterPro"/>
</dbReference>
<evidence type="ECO:0000313" key="7">
    <source>
        <dbReference type="Proteomes" id="UP001152755"/>
    </source>
</evidence>
<dbReference type="InterPro" id="IPR020806">
    <property type="entry name" value="PKS_PP-bd"/>
</dbReference>
<evidence type="ECO:0000256" key="3">
    <source>
        <dbReference type="ARBA" id="ARBA00022553"/>
    </source>
</evidence>
<dbReference type="RefSeq" id="WP_332519311.1">
    <property type="nucleotide sequence ID" value="NZ_JANRHA010000002.1"/>
</dbReference>
<dbReference type="GO" id="GO:0044550">
    <property type="term" value="P:secondary metabolite biosynthetic process"/>
    <property type="evidence" value="ECO:0007669"/>
    <property type="project" value="TreeGrafter"/>
</dbReference>
<keyword evidence="3" id="KW-0597">Phosphoprotein</keyword>
<evidence type="ECO:0000259" key="5">
    <source>
        <dbReference type="PROSITE" id="PS50075"/>
    </source>
</evidence>
<gene>
    <name evidence="6" type="ORF">NVS88_04555</name>
</gene>
<evidence type="ECO:0000256" key="1">
    <source>
        <dbReference type="ARBA" id="ARBA00001957"/>
    </source>
</evidence>
<feature type="domain" description="Carrier" evidence="5">
    <location>
        <begin position="966"/>
        <end position="1041"/>
    </location>
</feature>
<evidence type="ECO:0000256" key="4">
    <source>
        <dbReference type="SAM" id="MobiDB-lite"/>
    </source>
</evidence>
<dbReference type="InterPro" id="IPR010071">
    <property type="entry name" value="AA_adenyl_dom"/>
</dbReference>
<dbReference type="Gene3D" id="3.40.50.980">
    <property type="match status" value="2"/>
</dbReference>
<dbReference type="InterPro" id="IPR009081">
    <property type="entry name" value="PP-bd_ACP"/>
</dbReference>
<dbReference type="EMBL" id="JANRHA010000002">
    <property type="protein sequence ID" value="MDG3013827.1"/>
    <property type="molecule type" value="Genomic_DNA"/>
</dbReference>
<protein>
    <submittedName>
        <fullName evidence="6">Amino acid adenylation domain-containing protein</fullName>
    </submittedName>
</protein>
<dbReference type="GO" id="GO:0043041">
    <property type="term" value="P:amino acid activation for nonribosomal peptide biosynthetic process"/>
    <property type="evidence" value="ECO:0007669"/>
    <property type="project" value="TreeGrafter"/>
</dbReference>
<dbReference type="GO" id="GO:0008610">
    <property type="term" value="P:lipid biosynthetic process"/>
    <property type="evidence" value="ECO:0007669"/>
    <property type="project" value="UniProtKB-ARBA"/>
</dbReference>
<dbReference type="InterPro" id="IPR001242">
    <property type="entry name" value="Condensation_dom"/>
</dbReference>
<dbReference type="Pfam" id="PF00550">
    <property type="entry name" value="PP-binding"/>
    <property type="match status" value="1"/>
</dbReference>
<dbReference type="SUPFAM" id="SSF47336">
    <property type="entry name" value="ACP-like"/>
    <property type="match status" value="1"/>
</dbReference>
<dbReference type="PANTHER" id="PTHR45527">
    <property type="entry name" value="NONRIBOSOMAL PEPTIDE SYNTHETASE"/>
    <property type="match status" value="1"/>
</dbReference>
<dbReference type="Gene3D" id="3.30.559.10">
    <property type="entry name" value="Chloramphenicol acetyltransferase-like domain"/>
    <property type="match status" value="2"/>
</dbReference>
<comment type="caution">
    <text evidence="6">The sequence shown here is derived from an EMBL/GenBank/DDBJ whole genome shotgun (WGS) entry which is preliminary data.</text>
</comment>
<dbReference type="InterPro" id="IPR000873">
    <property type="entry name" value="AMP-dep_synth/lig_dom"/>
</dbReference>
<feature type="region of interest" description="Disordered" evidence="4">
    <location>
        <begin position="946"/>
        <end position="971"/>
    </location>
</feature>
<dbReference type="SUPFAM" id="SSF52777">
    <property type="entry name" value="CoA-dependent acyltransferases"/>
    <property type="match status" value="4"/>
</dbReference>
<dbReference type="Pfam" id="PF13193">
    <property type="entry name" value="AMP-binding_C"/>
    <property type="match status" value="1"/>
</dbReference>
<dbReference type="Proteomes" id="UP001152755">
    <property type="component" value="Unassembled WGS sequence"/>
</dbReference>
<dbReference type="PROSITE" id="PS00455">
    <property type="entry name" value="AMP_BINDING"/>
    <property type="match status" value="1"/>
</dbReference>
<feature type="region of interest" description="Disordered" evidence="4">
    <location>
        <begin position="1249"/>
        <end position="1274"/>
    </location>
</feature>
<dbReference type="InterPro" id="IPR020845">
    <property type="entry name" value="AMP-binding_CS"/>
</dbReference>
<keyword evidence="2" id="KW-0596">Phosphopantetheine</keyword>
<proteinExistence type="predicted"/>
<organism evidence="6 7">
    <name type="scientific">Speluncibacter jeojiensis</name>
    <dbReference type="NCBI Taxonomy" id="2710754"/>
    <lineage>
        <taxon>Bacteria</taxon>
        <taxon>Bacillati</taxon>
        <taxon>Actinomycetota</taxon>
        <taxon>Actinomycetes</taxon>
        <taxon>Mycobacteriales</taxon>
        <taxon>Speluncibacteraceae</taxon>
        <taxon>Speluncibacter</taxon>
    </lineage>
</organism>
<dbReference type="Gene3D" id="2.30.38.10">
    <property type="entry name" value="Luciferase, Domain 3"/>
    <property type="match status" value="1"/>
</dbReference>
<dbReference type="CDD" id="cd05930">
    <property type="entry name" value="A_NRPS"/>
    <property type="match status" value="1"/>
</dbReference>
<dbReference type="InterPro" id="IPR025110">
    <property type="entry name" value="AMP-bd_C"/>
</dbReference>
<name>A0A9X4M063_9ACTN</name>
<sequence length="1490" mass="157822">MTTPDDTVTRSRTTAARWFALSAGQTALWHAQQLLPQTPICIAQVLELDGPLDIPALQRSAETAAHELGSPFLRFGRLDGQVVQRVDHADARWLHLVDLRGAADPTAAARSLVDSDLTTPIDLFSGAPGRSTLMQVGSEQYWWYARAHHVAIDGVGAWNVLRRAAELYDAAWSDRPPRPAGALMLPEILAWQNAYRAAPRAVRDRRYWAERLAGLRVVPSLTGRTAAPAPSPLTAAGALPTRLDRALSDAAAAHRSGIPVLALTAVLLHLARMSGEPDVVVSLPVSGRTTAALRRSAGMVANTVPVRVRVDPDLRVDELVARVQSAVTGALRHQLYRLEDIRRDHAGSLAGRGAIGPLVDIMIVDDPLTFGAARTGTRVLSAGLVEDLVANVYRQGASAPAHLDLLANPRLHSPTDLLAHREHLLALLDDLAHAGPGTRAHHLAPHRPPTASAETRTAPDTSAHLLTSAAAAHRDSIAISDDNRTLTYGELWSTSARLARELIGAGAGPEEVVVVAVDRSEPAGVTALWAIAQTGAAWMPIDPAAPVARIAWLLSDARPRIGITTARHRGALPDGPRWLVLDDPATVAAIAVRPGHPVADADRARPLRPANLAYLIYTSGTTGTPKPVAVTHAGLAALAAHVVDRFRVTDRSRVLAGHAPGFDAALLEPLAAAAAGAELVLPPDGVVGGPALSRLLATERITHYLSTPAVLGTLAPERLPDLRTVVTGGEACPPAVVAAWAPGRRLINSYGPTEATVVATDTEPLDTTGPVGIGTPLPGTGALVLDRRLHLLPDDALGELYLAGPSLARGYAHDSPGTASTFVANPYACGARMYRTGDLVRRRRDGTLTYHGRVDGQLTLRGVRIEPAEIEATLTDHPDITGAAVTLAAGPAGDRLTAYLVARTPPTDGHVTDLAAAALAHARTLLPAPLVPTTAMLIERLPTTATGKLDRHRLPDPPRPSPTHTPARTDTERIVGDLAARLLGIERIGRSDNLFELGAHSLTAATLATELAAATGVTVGVRDIFEYPVVADLAGHLDHTPASPHDAPVLRARPRPSSVPLAPPQRALWLVSRLDRDSPVLNMPFAMRLRGCLDVGALTSALRDVITRHELLRTAFPVDAATGEPVQRLLDVGEVALDLTPVPTSPDEVPAAIAALTCAGFDIATGPCLRATLLRPRPGVHVLVLTVHHLVADGWSMRPLAADLTVAYAARTAGSTPAFAPLPVTYADYTLWQWECRTARGDLGTADAHHSLDRSADPAPLATDRPAGTRRTARGEHVRVRLDGAACRRLQRLARDRDATAFMAYHALVTMWIHRLTGVEDIVLGTPCAGRADPRLAGLVGMFAGTLELHTPITATDTFADVLGAVRRGDLAAFAQPDSTQESMLENAGEDAPRPAQLTLIVQPATRFAPTLAGLTVEEIPIDLRVAKSDLALTVTEHHDAGGDLSRVDARIDYATELFDDNTADRYLAALARLVTSVADAPDRAIGTLP</sequence>
<feature type="region of interest" description="Disordered" evidence="4">
    <location>
        <begin position="438"/>
        <end position="458"/>
    </location>
</feature>